<protein>
    <submittedName>
        <fullName evidence="2">Uncharacterized protein</fullName>
    </submittedName>
</protein>
<dbReference type="EMBL" id="MCGE01000043">
    <property type="protein sequence ID" value="ORZ05606.1"/>
    <property type="molecule type" value="Genomic_DNA"/>
</dbReference>
<evidence type="ECO:0000313" key="2">
    <source>
        <dbReference type="EMBL" id="ORZ05606.1"/>
    </source>
</evidence>
<comment type="caution">
    <text evidence="2">The sequence shown here is derived from an EMBL/GenBank/DDBJ whole genome shotgun (WGS) entry which is preliminary data.</text>
</comment>
<name>A0A1X2HYW5_9FUNG</name>
<proteinExistence type="predicted"/>
<dbReference type="Proteomes" id="UP000193560">
    <property type="component" value="Unassembled WGS sequence"/>
</dbReference>
<dbReference type="OrthoDB" id="2267950at2759"/>
<evidence type="ECO:0000313" key="3">
    <source>
        <dbReference type="Proteomes" id="UP000193560"/>
    </source>
</evidence>
<sequence length="521" mass="59488">MADSLKLVAGNLRNKRVTRKLHQRNGRNVSFSTINNNGEAYFNSTKNIFEQHHQELQQQPLTAEALSTSQQQQQQEKVDEEGQQTQQKQSQSEREEEEEEQQEQPQSQQEEQSDEIDLQDIVTYQSDNRSLVFAWAYILETQRKDQLEEFQRLNHNNIKRLTTASPTSLAENLDHNAAKLLLRYSDLNKEDLLLMRLLLSRIVNTISPSLARRTRMLIGRDVYTTLVTRCAPRLSHDPFDEAIEKSMNTIIDSYVENGSIAAQIAICDIKSGLLKQEPGSSHLITVKALEFVVTHLEAWTKTGKTSEADYYGRFCCLFDLIFMDTDIKMTSGDTTSITTKAFRTSNEKQFGFNSKNGICGRKIDGIIMHKDLELCLCECKPLSASPFILTKQLVKNLRSNGCIHHHLQSLSDQDEQVEEITGVMYVICDIDDVLVASKVGDLVIPTESYDLESFKKTIALLFHLKKQLKCLLKKYRPRQLQRKRDILYTVDESSPPSSPASMYQSTVNPAIYFSPSKHVCH</sequence>
<reference evidence="2 3" key="1">
    <citation type="submission" date="2016-07" db="EMBL/GenBank/DDBJ databases">
        <title>Pervasive Adenine N6-methylation of Active Genes in Fungi.</title>
        <authorList>
            <consortium name="DOE Joint Genome Institute"/>
            <person name="Mondo S.J."/>
            <person name="Dannebaum R.O."/>
            <person name="Kuo R.C."/>
            <person name="Labutti K."/>
            <person name="Haridas S."/>
            <person name="Kuo A."/>
            <person name="Salamov A."/>
            <person name="Ahrendt S.R."/>
            <person name="Lipzen A."/>
            <person name="Sullivan W."/>
            <person name="Andreopoulos W.B."/>
            <person name="Clum A."/>
            <person name="Lindquist E."/>
            <person name="Daum C."/>
            <person name="Ramamoorthy G.K."/>
            <person name="Gryganskyi A."/>
            <person name="Culley D."/>
            <person name="Magnuson J.K."/>
            <person name="James T.Y."/>
            <person name="O'Malley M.A."/>
            <person name="Stajich J.E."/>
            <person name="Spatafora J.W."/>
            <person name="Visel A."/>
            <person name="Grigoriev I.V."/>
        </authorList>
    </citation>
    <scope>NUCLEOTIDE SEQUENCE [LARGE SCALE GENOMIC DNA]</scope>
    <source>
        <strain evidence="2 3">NRRL 1336</strain>
    </source>
</reference>
<keyword evidence="3" id="KW-1185">Reference proteome</keyword>
<organism evidence="2 3">
    <name type="scientific">Absidia repens</name>
    <dbReference type="NCBI Taxonomy" id="90262"/>
    <lineage>
        <taxon>Eukaryota</taxon>
        <taxon>Fungi</taxon>
        <taxon>Fungi incertae sedis</taxon>
        <taxon>Mucoromycota</taxon>
        <taxon>Mucoromycotina</taxon>
        <taxon>Mucoromycetes</taxon>
        <taxon>Mucorales</taxon>
        <taxon>Cunninghamellaceae</taxon>
        <taxon>Absidia</taxon>
    </lineage>
</organism>
<dbReference type="STRING" id="90262.A0A1X2HYW5"/>
<feature type="region of interest" description="Disordered" evidence="1">
    <location>
        <begin position="55"/>
        <end position="115"/>
    </location>
</feature>
<dbReference type="AlphaFoldDB" id="A0A1X2HYW5"/>
<accession>A0A1X2HYW5</accession>
<evidence type="ECO:0000256" key="1">
    <source>
        <dbReference type="SAM" id="MobiDB-lite"/>
    </source>
</evidence>
<gene>
    <name evidence="2" type="ORF">BCR42DRAFT_427964</name>
</gene>